<gene>
    <name evidence="1" type="ORF">EYZ11_008158</name>
</gene>
<comment type="caution">
    <text evidence="1">The sequence shown here is derived from an EMBL/GenBank/DDBJ whole genome shotgun (WGS) entry which is preliminary data.</text>
</comment>
<protein>
    <submittedName>
        <fullName evidence="1">Uncharacterized protein</fullName>
    </submittedName>
</protein>
<name>A0A4S3JDD1_9EURO</name>
<proteinExistence type="predicted"/>
<evidence type="ECO:0000313" key="2">
    <source>
        <dbReference type="Proteomes" id="UP000308092"/>
    </source>
</evidence>
<accession>A0A4S3JDD1</accession>
<organism evidence="1 2">
    <name type="scientific">Aspergillus tanneri</name>
    <dbReference type="NCBI Taxonomy" id="1220188"/>
    <lineage>
        <taxon>Eukaryota</taxon>
        <taxon>Fungi</taxon>
        <taxon>Dikarya</taxon>
        <taxon>Ascomycota</taxon>
        <taxon>Pezizomycotina</taxon>
        <taxon>Eurotiomycetes</taxon>
        <taxon>Eurotiomycetidae</taxon>
        <taxon>Eurotiales</taxon>
        <taxon>Aspergillaceae</taxon>
        <taxon>Aspergillus</taxon>
        <taxon>Aspergillus subgen. Circumdati</taxon>
    </lineage>
</organism>
<reference evidence="1 2" key="1">
    <citation type="submission" date="2019-03" db="EMBL/GenBank/DDBJ databases">
        <title>The genome sequence of a newly discovered highly antifungal drug resistant Aspergillus species, Aspergillus tanneri NIH 1004.</title>
        <authorList>
            <person name="Mounaud S."/>
            <person name="Singh I."/>
            <person name="Joardar V."/>
            <person name="Pakala S."/>
            <person name="Pakala S."/>
            <person name="Venepally P."/>
            <person name="Hoover J."/>
            <person name="Nierman W."/>
            <person name="Chung J."/>
            <person name="Losada L."/>
        </authorList>
    </citation>
    <scope>NUCLEOTIDE SEQUENCE [LARGE SCALE GENOMIC DNA]</scope>
    <source>
        <strain evidence="1 2">NIH1004</strain>
    </source>
</reference>
<dbReference type="Proteomes" id="UP000308092">
    <property type="component" value="Unassembled WGS sequence"/>
</dbReference>
<dbReference type="AlphaFoldDB" id="A0A4S3JDD1"/>
<keyword evidence="2" id="KW-1185">Reference proteome</keyword>
<dbReference type="VEuPathDB" id="FungiDB:EYZ11_008158"/>
<sequence length="58" mass="6545">MLSDNLVDTMLEQQSSDCHEKYTDLEDIFVSDGGQAYSIPYPTVGSQILRPLFFEGSR</sequence>
<evidence type="ECO:0000313" key="1">
    <source>
        <dbReference type="EMBL" id="THC92368.1"/>
    </source>
</evidence>
<dbReference type="EMBL" id="SOSA01000340">
    <property type="protein sequence ID" value="THC92368.1"/>
    <property type="molecule type" value="Genomic_DNA"/>
</dbReference>